<organism evidence="2 3">
    <name type="scientific">Archangium gephyra</name>
    <dbReference type="NCBI Taxonomy" id="48"/>
    <lineage>
        <taxon>Bacteria</taxon>
        <taxon>Pseudomonadati</taxon>
        <taxon>Myxococcota</taxon>
        <taxon>Myxococcia</taxon>
        <taxon>Myxococcales</taxon>
        <taxon>Cystobacterineae</taxon>
        <taxon>Archangiaceae</taxon>
        <taxon>Archangium</taxon>
    </lineage>
</organism>
<evidence type="ECO:0000313" key="2">
    <source>
        <dbReference type="EMBL" id="PZR07182.1"/>
    </source>
</evidence>
<protein>
    <recommendedName>
        <fullName evidence="4">DUF2752 domain-containing protein</fullName>
    </recommendedName>
</protein>
<name>A0A2W5SWL8_9BACT</name>
<dbReference type="Pfam" id="PF10825">
    <property type="entry name" value="DUF2752"/>
    <property type="match status" value="1"/>
</dbReference>
<keyword evidence="1" id="KW-0812">Transmembrane</keyword>
<evidence type="ECO:0000313" key="3">
    <source>
        <dbReference type="Proteomes" id="UP000249061"/>
    </source>
</evidence>
<dbReference type="Proteomes" id="UP000249061">
    <property type="component" value="Unassembled WGS sequence"/>
</dbReference>
<accession>A0A2W5SWL8</accession>
<sequence>MLPRTIGTTLVRKERTWLRPLLTPWVRRVSLVGFIGSFFFPVTGLGVDLCPIHAVTGLPCPGCGVTRGIALVSQGELLTALGAHPFILFLWPGLLILAALALVPQRRVEAMEAKLDVLEPGLSATWRVVLFAFFGFGLIRFVVFLVLGERFP</sequence>
<gene>
    <name evidence="2" type="ORF">DI536_28400</name>
</gene>
<dbReference type="EMBL" id="QFQP01000033">
    <property type="protein sequence ID" value="PZR07182.1"/>
    <property type="molecule type" value="Genomic_DNA"/>
</dbReference>
<feature type="transmembrane region" description="Helical" evidence="1">
    <location>
        <begin position="124"/>
        <end position="147"/>
    </location>
</feature>
<feature type="transmembrane region" description="Helical" evidence="1">
    <location>
        <begin position="83"/>
        <end position="103"/>
    </location>
</feature>
<keyword evidence="1" id="KW-1133">Transmembrane helix</keyword>
<comment type="caution">
    <text evidence="2">The sequence shown here is derived from an EMBL/GenBank/DDBJ whole genome shotgun (WGS) entry which is preliminary data.</text>
</comment>
<dbReference type="InterPro" id="IPR021215">
    <property type="entry name" value="DUF2752"/>
</dbReference>
<evidence type="ECO:0008006" key="4">
    <source>
        <dbReference type="Google" id="ProtNLM"/>
    </source>
</evidence>
<proteinExistence type="predicted"/>
<feature type="transmembrane region" description="Helical" evidence="1">
    <location>
        <begin position="21"/>
        <end position="40"/>
    </location>
</feature>
<keyword evidence="1" id="KW-0472">Membrane</keyword>
<dbReference type="AlphaFoldDB" id="A0A2W5SWL8"/>
<reference evidence="2 3" key="1">
    <citation type="submission" date="2017-08" db="EMBL/GenBank/DDBJ databases">
        <title>Infants hospitalized years apart are colonized by the same room-sourced microbial strains.</title>
        <authorList>
            <person name="Brooks B."/>
            <person name="Olm M.R."/>
            <person name="Firek B.A."/>
            <person name="Baker R."/>
            <person name="Thomas B.C."/>
            <person name="Morowitz M.J."/>
            <person name="Banfield J.F."/>
        </authorList>
    </citation>
    <scope>NUCLEOTIDE SEQUENCE [LARGE SCALE GENOMIC DNA]</scope>
    <source>
        <strain evidence="2">S2_003_000_R2_14</strain>
    </source>
</reference>
<evidence type="ECO:0000256" key="1">
    <source>
        <dbReference type="SAM" id="Phobius"/>
    </source>
</evidence>